<organism evidence="1 2">
    <name type="scientific">Epibacterium ulvae</name>
    <dbReference type="NCBI Taxonomy" id="1156985"/>
    <lineage>
        <taxon>Bacteria</taxon>
        <taxon>Pseudomonadati</taxon>
        <taxon>Pseudomonadota</taxon>
        <taxon>Alphaproteobacteria</taxon>
        <taxon>Rhodobacterales</taxon>
        <taxon>Roseobacteraceae</taxon>
        <taxon>Epibacterium</taxon>
    </lineage>
</organism>
<evidence type="ECO:0000313" key="2">
    <source>
        <dbReference type="Proteomes" id="UP000198767"/>
    </source>
</evidence>
<name>A0A1G5PUU0_9RHOB</name>
<dbReference type="Proteomes" id="UP000198767">
    <property type="component" value="Unassembled WGS sequence"/>
</dbReference>
<accession>A0A1G5PUU0</accession>
<protein>
    <submittedName>
        <fullName evidence="1">Uncharacterized protein</fullName>
    </submittedName>
</protein>
<gene>
    <name evidence="1" type="ORF">SAMN04488118_10276</name>
</gene>
<dbReference type="AlphaFoldDB" id="A0A1G5PUU0"/>
<keyword evidence="2" id="KW-1185">Reference proteome</keyword>
<dbReference type="STRING" id="1156985.SAMN04488118_10276"/>
<dbReference type="EMBL" id="FMWG01000002">
    <property type="protein sequence ID" value="SCZ53010.1"/>
    <property type="molecule type" value="Genomic_DNA"/>
</dbReference>
<sequence>MRRKIRLCRYTGLHRSCQATRLHQPITYDKKGRPRTLAGLHTQSNTSPLSIALPFKGGAVASSRHHRARSGRDAWPNGSRGKYLPLATGGSPCFALHSLQDCTGRIPAGLDGSTQRVGQINTGGCMQVGKRQYSFAYQTFVEATLPVDPWQTP</sequence>
<proteinExistence type="predicted"/>
<evidence type="ECO:0000313" key="1">
    <source>
        <dbReference type="EMBL" id="SCZ53010.1"/>
    </source>
</evidence>
<reference evidence="1 2" key="1">
    <citation type="submission" date="2016-10" db="EMBL/GenBank/DDBJ databases">
        <authorList>
            <person name="de Groot N.N."/>
        </authorList>
    </citation>
    <scope>NUCLEOTIDE SEQUENCE [LARGE SCALE GENOMIC DNA]</scope>
    <source>
        <strain evidence="1 2">U95</strain>
    </source>
</reference>